<gene>
    <name evidence="2" type="ORF">BL253_00395</name>
</gene>
<feature type="region of interest" description="Disordered" evidence="1">
    <location>
        <begin position="133"/>
        <end position="158"/>
    </location>
</feature>
<comment type="caution">
    <text evidence="2">The sequence shown here is derived from an EMBL/GenBank/DDBJ whole genome shotgun (WGS) entry which is preliminary data.</text>
</comment>
<dbReference type="OrthoDB" id="9846939at2"/>
<dbReference type="EMBL" id="MOMC01000002">
    <property type="protein sequence ID" value="ONH33823.1"/>
    <property type="molecule type" value="Genomic_DNA"/>
</dbReference>
<reference evidence="3" key="1">
    <citation type="submission" date="2016-10" db="EMBL/GenBank/DDBJ databases">
        <title>Frankia sp. NRRL B-16386 Genome sequencing.</title>
        <authorList>
            <person name="Ghodhbane-Gtari F."/>
            <person name="Swanson E."/>
            <person name="Gueddou A."/>
            <person name="Hezbri K."/>
            <person name="Ktari K."/>
            <person name="Nouioui I."/>
            <person name="Morris K."/>
            <person name="Simpson S."/>
            <person name="Abebe-Akele F."/>
            <person name="Thomas K."/>
            <person name="Gtari M."/>
            <person name="Tisa L.S."/>
        </authorList>
    </citation>
    <scope>NUCLEOTIDE SEQUENCE [LARGE SCALE GENOMIC DNA]</scope>
    <source>
        <strain evidence="3">NRRL B-16386</strain>
    </source>
</reference>
<proteinExistence type="predicted"/>
<dbReference type="AlphaFoldDB" id="A0A1V2IKW0"/>
<evidence type="ECO:0000313" key="3">
    <source>
        <dbReference type="Proteomes" id="UP000188929"/>
    </source>
</evidence>
<sequence>MLVGIRVAVFDAGCAELGSVLARPRAASILSGPALGILGATGAGGFWHGTDAPEASASRGGMTASTLAVMPMADLPPAVAPMAYALADEARRDVVPAVKPVVVPADRLAASVAAPSARDKSAVKTAAIAHPNQLQAKTQAFTRRHARSRGPSQTEPPV</sequence>
<organism evidence="2 3">
    <name type="scientific">Pseudofrankia asymbiotica</name>
    <dbReference type="NCBI Taxonomy" id="1834516"/>
    <lineage>
        <taxon>Bacteria</taxon>
        <taxon>Bacillati</taxon>
        <taxon>Actinomycetota</taxon>
        <taxon>Actinomycetes</taxon>
        <taxon>Frankiales</taxon>
        <taxon>Frankiaceae</taxon>
        <taxon>Pseudofrankia</taxon>
    </lineage>
</organism>
<evidence type="ECO:0000256" key="1">
    <source>
        <dbReference type="SAM" id="MobiDB-lite"/>
    </source>
</evidence>
<dbReference type="RefSeq" id="WP_076812266.1">
    <property type="nucleotide sequence ID" value="NZ_MOMC01000002.1"/>
</dbReference>
<accession>A0A1V2IKW0</accession>
<name>A0A1V2IKW0_9ACTN</name>
<dbReference type="Proteomes" id="UP000188929">
    <property type="component" value="Unassembled WGS sequence"/>
</dbReference>
<keyword evidence="3" id="KW-1185">Reference proteome</keyword>
<protein>
    <submittedName>
        <fullName evidence="2">Uncharacterized protein</fullName>
    </submittedName>
</protein>
<evidence type="ECO:0000313" key="2">
    <source>
        <dbReference type="EMBL" id="ONH33823.1"/>
    </source>
</evidence>